<gene>
    <name evidence="1" type="ORF">GCM10009126_27170</name>
</gene>
<comment type="caution">
    <text evidence="1">The sequence shown here is derived from an EMBL/GenBank/DDBJ whole genome shotgun (WGS) entry which is preliminary data.</text>
</comment>
<evidence type="ECO:0000313" key="2">
    <source>
        <dbReference type="Proteomes" id="UP001500657"/>
    </source>
</evidence>
<dbReference type="Proteomes" id="UP001500657">
    <property type="component" value="Unassembled WGS sequence"/>
</dbReference>
<dbReference type="RefSeq" id="WP_343883328.1">
    <property type="nucleotide sequence ID" value="NZ_BAAAFO010000004.1"/>
</dbReference>
<reference evidence="1 2" key="1">
    <citation type="journal article" date="2019" name="Int. J. Syst. Evol. Microbiol.">
        <title>The Global Catalogue of Microorganisms (GCM) 10K type strain sequencing project: providing services to taxonomists for standard genome sequencing and annotation.</title>
        <authorList>
            <consortium name="The Broad Institute Genomics Platform"/>
            <consortium name="The Broad Institute Genome Sequencing Center for Infectious Disease"/>
            <person name="Wu L."/>
            <person name="Ma J."/>
        </authorList>
    </citation>
    <scope>NUCLEOTIDE SEQUENCE [LARGE SCALE GENOMIC DNA]</scope>
    <source>
        <strain evidence="1 2">JCM 16242</strain>
    </source>
</reference>
<organism evidence="1 2">
    <name type="scientific">Rhodanobacter caeni</name>
    <dbReference type="NCBI Taxonomy" id="657654"/>
    <lineage>
        <taxon>Bacteria</taxon>
        <taxon>Pseudomonadati</taxon>
        <taxon>Pseudomonadota</taxon>
        <taxon>Gammaproteobacteria</taxon>
        <taxon>Lysobacterales</taxon>
        <taxon>Rhodanobacteraceae</taxon>
        <taxon>Rhodanobacter</taxon>
    </lineage>
</organism>
<keyword evidence="2" id="KW-1185">Reference proteome</keyword>
<accession>A0ABN0UST1</accession>
<dbReference type="EMBL" id="BAAAFO010000004">
    <property type="protein sequence ID" value="GAA0260307.1"/>
    <property type="molecule type" value="Genomic_DNA"/>
</dbReference>
<evidence type="ECO:0000313" key="1">
    <source>
        <dbReference type="EMBL" id="GAA0260307.1"/>
    </source>
</evidence>
<proteinExistence type="predicted"/>
<name>A0ABN0UST1_9GAMM</name>
<protein>
    <submittedName>
        <fullName evidence="1">Uncharacterized protein</fullName>
    </submittedName>
</protein>
<sequence length="117" mass="12711">MTEFYIETNSFAAPFFSDKGCVYVTANSVAAALEMAADMYSHPAGLYSAVAYTSADAKNKGEKPLARWLCNHEAEKQRLTADKGSFSYLGHGVGDFEIDGVRHKVDRPREGSVVATP</sequence>